<protein>
    <submittedName>
        <fullName evidence="2">Uncharacterized protein</fullName>
    </submittedName>
</protein>
<organism evidence="1 2">
    <name type="scientific">Romanomermis culicivorax</name>
    <name type="common">Nematode worm</name>
    <dbReference type="NCBI Taxonomy" id="13658"/>
    <lineage>
        <taxon>Eukaryota</taxon>
        <taxon>Metazoa</taxon>
        <taxon>Ecdysozoa</taxon>
        <taxon>Nematoda</taxon>
        <taxon>Enoplea</taxon>
        <taxon>Dorylaimia</taxon>
        <taxon>Mermithida</taxon>
        <taxon>Mermithoidea</taxon>
        <taxon>Mermithidae</taxon>
        <taxon>Romanomermis</taxon>
    </lineage>
</organism>
<sequence>SEKILGFCRRQSAAVANSYDLVGDLTSELGLKRAPNGTNLRSTRQRPSLNKRTEFKSCSVGSPFGKVIGRISIKCLICQRVAIIDSQSYLTVPDDG</sequence>
<keyword evidence="1" id="KW-1185">Reference proteome</keyword>
<dbReference type="WBParaSite" id="nRc.2.0.1.t23458-RA">
    <property type="protein sequence ID" value="nRc.2.0.1.t23458-RA"/>
    <property type="gene ID" value="nRc.2.0.1.g23458"/>
</dbReference>
<name>A0A915JAE5_ROMCU</name>
<dbReference type="AlphaFoldDB" id="A0A915JAE5"/>
<evidence type="ECO:0000313" key="2">
    <source>
        <dbReference type="WBParaSite" id="nRc.2.0.1.t23458-RA"/>
    </source>
</evidence>
<evidence type="ECO:0000313" key="1">
    <source>
        <dbReference type="Proteomes" id="UP000887565"/>
    </source>
</evidence>
<accession>A0A915JAE5</accession>
<proteinExistence type="predicted"/>
<reference evidence="2" key="1">
    <citation type="submission" date="2022-11" db="UniProtKB">
        <authorList>
            <consortium name="WormBaseParasite"/>
        </authorList>
    </citation>
    <scope>IDENTIFICATION</scope>
</reference>
<dbReference type="Proteomes" id="UP000887565">
    <property type="component" value="Unplaced"/>
</dbReference>